<keyword evidence="6" id="KW-1185">Reference proteome</keyword>
<feature type="chain" id="PRO_5034868177" evidence="4">
    <location>
        <begin position="17"/>
        <end position="80"/>
    </location>
</feature>
<feature type="domain" description="Kazal-like" evidence="5">
    <location>
        <begin position="17"/>
        <end position="69"/>
    </location>
</feature>
<dbReference type="CDD" id="cd00104">
    <property type="entry name" value="KAZAL_FS"/>
    <property type="match status" value="1"/>
</dbReference>
<dbReference type="InterPro" id="IPR036058">
    <property type="entry name" value="Kazal_dom_sf"/>
</dbReference>
<evidence type="ECO:0000313" key="6">
    <source>
        <dbReference type="Proteomes" id="UP000694844"/>
    </source>
</evidence>
<evidence type="ECO:0000256" key="2">
    <source>
        <dbReference type="ARBA" id="ARBA00022900"/>
    </source>
</evidence>
<evidence type="ECO:0000256" key="4">
    <source>
        <dbReference type="SAM" id="SignalP"/>
    </source>
</evidence>
<dbReference type="SUPFAM" id="SSF100895">
    <property type="entry name" value="Kazal-type serine protease inhibitors"/>
    <property type="match status" value="1"/>
</dbReference>
<feature type="signal peptide" evidence="4">
    <location>
        <begin position="1"/>
        <end position="16"/>
    </location>
</feature>
<dbReference type="Pfam" id="PF07648">
    <property type="entry name" value="Kazal_2"/>
    <property type="match status" value="1"/>
</dbReference>
<name>A0A8B8F0S8_CRAVI</name>
<dbReference type="InterPro" id="IPR002350">
    <property type="entry name" value="Kazal_dom"/>
</dbReference>
<accession>A0A8B8F0S8</accession>
<evidence type="ECO:0000313" key="7">
    <source>
        <dbReference type="RefSeq" id="XP_022345869.1"/>
    </source>
</evidence>
<dbReference type="SMART" id="SM00280">
    <property type="entry name" value="KAZAL"/>
    <property type="match status" value="1"/>
</dbReference>
<gene>
    <name evidence="7" type="primary">LOC111138283</name>
</gene>
<protein>
    <submittedName>
        <fullName evidence="7">Turripeptide Ici9.1-like</fullName>
    </submittedName>
</protein>
<dbReference type="GO" id="GO:0004867">
    <property type="term" value="F:serine-type endopeptidase inhibitor activity"/>
    <property type="evidence" value="ECO:0007669"/>
    <property type="project" value="UniProtKB-KW"/>
</dbReference>
<sequence length="80" mass="8574">MKYIVCLVVLIAVANAAPVNTHCSLICPFIYLPICGSNGRTYDNECEMNVENCLNKTHTLRVSQGPCPGSTTDASAQQLG</sequence>
<dbReference type="PANTHER" id="PTHR10913:SF45">
    <property type="entry name" value="FOLLISTATIN, ISOFORM A-RELATED"/>
    <property type="match status" value="1"/>
</dbReference>
<keyword evidence="3" id="KW-1015">Disulfide bond</keyword>
<dbReference type="PROSITE" id="PS51465">
    <property type="entry name" value="KAZAL_2"/>
    <property type="match status" value="1"/>
</dbReference>
<dbReference type="InterPro" id="IPR050653">
    <property type="entry name" value="Prot_Inhib_GrowthFact_Antg"/>
</dbReference>
<organism evidence="6 7">
    <name type="scientific">Crassostrea virginica</name>
    <name type="common">Eastern oyster</name>
    <dbReference type="NCBI Taxonomy" id="6565"/>
    <lineage>
        <taxon>Eukaryota</taxon>
        <taxon>Metazoa</taxon>
        <taxon>Spiralia</taxon>
        <taxon>Lophotrochozoa</taxon>
        <taxon>Mollusca</taxon>
        <taxon>Bivalvia</taxon>
        <taxon>Autobranchia</taxon>
        <taxon>Pteriomorphia</taxon>
        <taxon>Ostreida</taxon>
        <taxon>Ostreoidea</taxon>
        <taxon>Ostreidae</taxon>
        <taxon>Crassostrea</taxon>
    </lineage>
</organism>
<keyword evidence="2" id="KW-0722">Serine protease inhibitor</keyword>
<dbReference type="PANTHER" id="PTHR10913">
    <property type="entry name" value="FOLLISTATIN-RELATED"/>
    <property type="match status" value="1"/>
</dbReference>
<evidence type="ECO:0000259" key="5">
    <source>
        <dbReference type="PROSITE" id="PS51465"/>
    </source>
</evidence>
<evidence type="ECO:0000256" key="3">
    <source>
        <dbReference type="ARBA" id="ARBA00023157"/>
    </source>
</evidence>
<keyword evidence="1" id="KW-0646">Protease inhibitor</keyword>
<dbReference type="OrthoDB" id="88853at2759"/>
<keyword evidence="4" id="KW-0732">Signal</keyword>
<proteinExistence type="predicted"/>
<dbReference type="GO" id="GO:0005576">
    <property type="term" value="C:extracellular region"/>
    <property type="evidence" value="ECO:0007669"/>
    <property type="project" value="TreeGrafter"/>
</dbReference>
<dbReference type="Gene3D" id="3.30.60.30">
    <property type="match status" value="1"/>
</dbReference>
<dbReference type="RefSeq" id="XP_022345869.1">
    <property type="nucleotide sequence ID" value="XM_022490161.1"/>
</dbReference>
<dbReference type="Proteomes" id="UP000694844">
    <property type="component" value="Chromosome 5"/>
</dbReference>
<dbReference type="KEGG" id="cvn:111138283"/>
<dbReference type="AlphaFoldDB" id="A0A8B8F0S8"/>
<dbReference type="GO" id="GO:0030154">
    <property type="term" value="P:cell differentiation"/>
    <property type="evidence" value="ECO:0007669"/>
    <property type="project" value="TreeGrafter"/>
</dbReference>
<reference evidence="7" key="1">
    <citation type="submission" date="2025-08" db="UniProtKB">
        <authorList>
            <consortium name="RefSeq"/>
        </authorList>
    </citation>
    <scope>IDENTIFICATION</scope>
    <source>
        <tissue evidence="7">Whole sample</tissue>
    </source>
</reference>
<dbReference type="GeneID" id="111138283"/>
<evidence type="ECO:0000256" key="1">
    <source>
        <dbReference type="ARBA" id="ARBA00022690"/>
    </source>
</evidence>